<dbReference type="Proteomes" id="UP000001471">
    <property type="component" value="Unassembled WGS sequence"/>
</dbReference>
<reference evidence="3" key="1">
    <citation type="journal article" date="2013" name="G3 (Bethesda)">
        <title>Comparative genomics of a plant-pathogenic fungus, Pyrenophora tritici-repentis, reveals transduplication and the impact of repeat elements on pathogenicity and population divergence.</title>
        <authorList>
            <person name="Manning V.A."/>
            <person name="Pandelova I."/>
            <person name="Dhillon B."/>
            <person name="Wilhelm L.J."/>
            <person name="Goodwin S.B."/>
            <person name="Berlin A.M."/>
            <person name="Figueroa M."/>
            <person name="Freitag M."/>
            <person name="Hane J.K."/>
            <person name="Henrissat B."/>
            <person name="Holman W.H."/>
            <person name="Kodira C.D."/>
            <person name="Martin J."/>
            <person name="Oliver R.P."/>
            <person name="Robbertse B."/>
            <person name="Schackwitz W."/>
            <person name="Schwartz D.C."/>
            <person name="Spatafora J.W."/>
            <person name="Turgeon B.G."/>
            <person name="Yandava C."/>
            <person name="Young S."/>
            <person name="Zhou S."/>
            <person name="Zeng Q."/>
            <person name="Grigoriev I.V."/>
            <person name="Ma L.-J."/>
            <person name="Ciuffetti L.M."/>
        </authorList>
    </citation>
    <scope>NUCLEOTIDE SEQUENCE [LARGE SCALE GENOMIC DNA]</scope>
    <source>
        <strain evidence="3">Pt-1C-BFP</strain>
    </source>
</reference>
<feature type="compositionally biased region" description="Basic residues" evidence="1">
    <location>
        <begin position="13"/>
        <end position="22"/>
    </location>
</feature>
<evidence type="ECO:0000313" key="2">
    <source>
        <dbReference type="EMBL" id="EDU39544.1"/>
    </source>
</evidence>
<dbReference type="HOGENOM" id="CLU_2886866_0_0_1"/>
<protein>
    <submittedName>
        <fullName evidence="2">Uncharacterized protein</fullName>
    </submittedName>
</protein>
<gene>
    <name evidence="2" type="ORF">PTRG_00106</name>
</gene>
<dbReference type="InParanoid" id="B2VRC5"/>
<organism evidence="2 3">
    <name type="scientific">Pyrenophora tritici-repentis (strain Pt-1C-BFP)</name>
    <name type="common">Wheat tan spot fungus</name>
    <name type="synonym">Drechslera tritici-repentis</name>
    <dbReference type="NCBI Taxonomy" id="426418"/>
    <lineage>
        <taxon>Eukaryota</taxon>
        <taxon>Fungi</taxon>
        <taxon>Dikarya</taxon>
        <taxon>Ascomycota</taxon>
        <taxon>Pezizomycotina</taxon>
        <taxon>Dothideomycetes</taxon>
        <taxon>Pleosporomycetidae</taxon>
        <taxon>Pleosporales</taxon>
        <taxon>Pleosporineae</taxon>
        <taxon>Pleosporaceae</taxon>
        <taxon>Pyrenophora</taxon>
    </lineage>
</organism>
<evidence type="ECO:0000256" key="1">
    <source>
        <dbReference type="SAM" id="MobiDB-lite"/>
    </source>
</evidence>
<feature type="region of interest" description="Disordered" evidence="1">
    <location>
        <begin position="1"/>
        <end position="29"/>
    </location>
</feature>
<accession>B2VRC5</accession>
<dbReference type="EMBL" id="DS231615">
    <property type="protein sequence ID" value="EDU39544.1"/>
    <property type="molecule type" value="Genomic_DNA"/>
</dbReference>
<dbReference type="AlphaFoldDB" id="B2VRC5"/>
<evidence type="ECO:0000313" key="3">
    <source>
        <dbReference type="Proteomes" id="UP000001471"/>
    </source>
</evidence>
<proteinExistence type="predicted"/>
<sequence length="63" mass="7013">MPKYASTRASSPRVRHISKSKWSHNGSRRERIRMSSTFTTTNSTRSTITSDGFTMASCPSSSI</sequence>
<name>B2VRC5_PYRTR</name>